<dbReference type="InterPro" id="IPR015943">
    <property type="entry name" value="WD40/YVTN_repeat-like_dom_sf"/>
</dbReference>
<keyword evidence="2" id="KW-0677">Repeat</keyword>
<dbReference type="InterPro" id="IPR036322">
    <property type="entry name" value="WD40_repeat_dom_sf"/>
</dbReference>
<dbReference type="InterPro" id="IPR001680">
    <property type="entry name" value="WD40_rpt"/>
</dbReference>
<feature type="repeat" description="WD" evidence="3">
    <location>
        <begin position="588"/>
        <end position="613"/>
    </location>
</feature>
<comment type="caution">
    <text evidence="4">The sequence shown here is derived from an EMBL/GenBank/DDBJ whole genome shotgun (WGS) entry which is preliminary data.</text>
</comment>
<keyword evidence="5" id="KW-1185">Reference proteome</keyword>
<evidence type="ECO:0000256" key="3">
    <source>
        <dbReference type="PROSITE-ProRule" id="PRU00221"/>
    </source>
</evidence>
<evidence type="ECO:0000313" key="4">
    <source>
        <dbReference type="EMBL" id="MBA0678244.1"/>
    </source>
</evidence>
<reference evidence="4 5" key="1">
    <citation type="journal article" date="2019" name="Genome Biol. Evol.">
        <title>Insights into the evolution of the New World diploid cottons (Gossypium, subgenus Houzingenia) based on genome sequencing.</title>
        <authorList>
            <person name="Grover C.E."/>
            <person name="Arick M.A. 2nd"/>
            <person name="Thrash A."/>
            <person name="Conover J.L."/>
            <person name="Sanders W.S."/>
            <person name="Peterson D.G."/>
            <person name="Frelichowski J.E."/>
            <person name="Scheffler J.A."/>
            <person name="Scheffler B.E."/>
            <person name="Wendel J.F."/>
        </authorList>
    </citation>
    <scope>NUCLEOTIDE SEQUENCE [LARGE SCALE GENOMIC DNA]</scope>
    <source>
        <strain evidence="4">185</strain>
        <tissue evidence="4">Leaf</tissue>
    </source>
</reference>
<name>A0A7J8WUA1_GOSAI</name>
<evidence type="ECO:0000256" key="2">
    <source>
        <dbReference type="ARBA" id="ARBA00022737"/>
    </source>
</evidence>
<proteinExistence type="predicted"/>
<dbReference type="SUPFAM" id="SSF50978">
    <property type="entry name" value="WD40 repeat-like"/>
    <property type="match status" value="1"/>
</dbReference>
<gene>
    <name evidence="4" type="ORF">Goari_019602</name>
</gene>
<dbReference type="Gene3D" id="2.130.10.10">
    <property type="entry name" value="YVTN repeat-like/Quinoprotein amine dehydrogenase"/>
    <property type="match status" value="2"/>
</dbReference>
<evidence type="ECO:0000256" key="1">
    <source>
        <dbReference type="ARBA" id="ARBA00022574"/>
    </source>
</evidence>
<dbReference type="InterPro" id="IPR049916">
    <property type="entry name" value="WDR72-like"/>
</dbReference>
<dbReference type="SMART" id="SM00320">
    <property type="entry name" value="WD40"/>
    <property type="match status" value="6"/>
</dbReference>
<dbReference type="PROSITE" id="PS00678">
    <property type="entry name" value="WD_REPEATS_1"/>
    <property type="match status" value="1"/>
</dbReference>
<sequence length="1561" mass="170646">MKCRSVACIWSGTPPVHRVTATAALNHPPTLYTGGSDGSILWWNLSNSDSHSEIRPIAMLCGHAAPIADLAICCPIVVSGEQSMDYSSNVAFNSSFDNGGALLSACTDSMLCVWSRSSGHCRRRRKLPPWVGSPSIIRTLPWNPRYACVGCCFIDAAHLTDHQLMESAEGGEISMDKESQNRKPPKCTVVIVDTYTLTIVQTVFHGNLSIGPLKFMDVVSSVDDGEIHCSLLADSFGKLQLVPLSKDFHQGSEGETRLQKSSKQELEAWEDGLVEAGQVVSIATCRTTVATVLKDRSIFRLLDGAITIGVILFMNNVLCVEDDHGQSHVVGAMFLESKNYGNAQITGVTHESEIFLVWNNRGSAVLYAISYLDNTFNYEPLCEIPATSFPLGARLSFSFVHLSQILLRVESVCFTIEDSFQWKPRVTIWSLQQRCDRGKLFDECKMLGQGISFLGWTPTAGLDHKSKSLGGFNTKLTSIQSSVSVSETVDSIHVDDSCYSVPKGQTVSSSMVISENLYAPSAIVYGFSSGQIQVVWFNLFRGLDSPAGSPRLEVDSHISKQNFAGHTGAILCLAAHRMMGAAKGWSFSQVLVSGSMDCTIRIWDLDSGNLVTVMHQHVGPVRQIILPPARTERPWSDCFLSVGEDSCVALTSLETLRVERMFPGHPDYPAKLVWDGARGYIACLCRHHSRVSDAIDVLYIWDVKTGSRERVLRGTASHSMFDHFCKEISVTSISGSSLSGNTSVSSLLLPIHEDGNLSQHRLNSSESGVSLSKMTGSSTLLANNSKLNSGKAPFDSRTRKQPIKCFCPYPGIATLSFDLAALIDPCQKRKRLSNNGDGRENSYIKEHLSETFSPRHLNSDDGFNTDQSSTDAIEEHDWIKSLEEYLVRFSLSFLHLWDVDCGLDDLLIADMKLKRPNGFIVSSGLQGDKGSLTLTFPGFTSSLELWRSSSEFCAMRSLTMVSLAQHMISLSHPSSSASSALAAFYTRNFADKYPDIKPPLLQATLCLFSLFLFSSQLLVSFWQDESEHVRMAARSLFHCAASRAIPAPLCSQQATKHAKLLRSLTGIEESENEISRKEETVVGLSSECLLETEGTSQVEKAKLLGWLESYEIQDWISCVGGTSQDAMTSHIIVAAALVIWYPSLVKPSLATLVVQPLVKLVMAMNEKYSSTAAELLAEGMESTWKACIGTEIPRLISDIFFQIECVSGPSANSAGENPAVPASIRETLVGTLLPSLAVADILGFLTVIESQIWSTASDSPVHLVSLATLIRVVRSSPRSLVQYLDKVVNFILQTMDPGNSVMRKTCHPRSMTTLREVIRVFPMVAMNESSTKLAFGDAIGEINGASIRVYDMQSATKIKVLDASGPPGLPSLLLRAPEMSVTTVISALSFSPDGEGLVAFSEHGLMIRWWSLGSVWWEKLSRNLNPVQCTKVIFVPPGEGFSPKTSRSSIMGSVLGHDTEAHSQDRYIFGLIRSMRILLRGAVECITGEKEGSTGCDSYGDMRRVVSKGWRQTKSGSCVRYGEGSCSQEEYPLARLECDIFSLAILTTPSRLALAKGGTSP</sequence>
<organism evidence="4 5">
    <name type="scientific">Gossypium aridum</name>
    <name type="common">American cotton</name>
    <name type="synonym">Erioxylum aridum</name>
    <dbReference type="NCBI Taxonomy" id="34290"/>
    <lineage>
        <taxon>Eukaryota</taxon>
        <taxon>Viridiplantae</taxon>
        <taxon>Streptophyta</taxon>
        <taxon>Embryophyta</taxon>
        <taxon>Tracheophyta</taxon>
        <taxon>Spermatophyta</taxon>
        <taxon>Magnoliopsida</taxon>
        <taxon>eudicotyledons</taxon>
        <taxon>Gunneridae</taxon>
        <taxon>Pentapetalae</taxon>
        <taxon>rosids</taxon>
        <taxon>malvids</taxon>
        <taxon>Malvales</taxon>
        <taxon>Malvaceae</taxon>
        <taxon>Malvoideae</taxon>
        <taxon>Gossypium</taxon>
    </lineage>
</organism>
<dbReference type="PANTHER" id="PTHR44099">
    <property type="entry name" value="RABCONNECTIN-3B, ISOFORM A"/>
    <property type="match status" value="1"/>
</dbReference>
<evidence type="ECO:0000313" key="5">
    <source>
        <dbReference type="Proteomes" id="UP000593577"/>
    </source>
</evidence>
<evidence type="ECO:0008006" key="6">
    <source>
        <dbReference type="Google" id="ProtNLM"/>
    </source>
</evidence>
<protein>
    <recommendedName>
        <fullName evidence="6">Transducin/WD40 repeat-like superfamily protein</fullName>
    </recommendedName>
</protein>
<dbReference type="PANTHER" id="PTHR44099:SF4">
    <property type="entry name" value="RABCONNECTIN-3B, ISOFORM A"/>
    <property type="match status" value="1"/>
</dbReference>
<accession>A0A7J8WUA1</accession>
<dbReference type="EMBL" id="JABFAA010000003">
    <property type="protein sequence ID" value="MBA0678244.1"/>
    <property type="molecule type" value="Genomic_DNA"/>
</dbReference>
<dbReference type="Pfam" id="PF00400">
    <property type="entry name" value="WD40"/>
    <property type="match status" value="1"/>
</dbReference>
<dbReference type="GO" id="GO:0005737">
    <property type="term" value="C:cytoplasm"/>
    <property type="evidence" value="ECO:0007669"/>
    <property type="project" value="TreeGrafter"/>
</dbReference>
<dbReference type="PROSITE" id="PS50082">
    <property type="entry name" value="WD_REPEATS_2"/>
    <property type="match status" value="1"/>
</dbReference>
<keyword evidence="1 3" id="KW-0853">WD repeat</keyword>
<dbReference type="Proteomes" id="UP000593577">
    <property type="component" value="Unassembled WGS sequence"/>
</dbReference>
<dbReference type="InterPro" id="IPR019775">
    <property type="entry name" value="WD40_repeat_CS"/>
</dbReference>